<dbReference type="RefSeq" id="WP_250194822.1">
    <property type="nucleotide sequence ID" value="NZ_CP097635.1"/>
</dbReference>
<protein>
    <submittedName>
        <fullName evidence="2">Uncharacterized protein</fullName>
    </submittedName>
</protein>
<keyword evidence="3" id="KW-1185">Reference proteome</keyword>
<dbReference type="EMBL" id="CP097635">
    <property type="protein sequence ID" value="URI06560.1"/>
    <property type="molecule type" value="Genomic_DNA"/>
</dbReference>
<organism evidence="2 3">
    <name type="scientific">Aquincola tertiaricarbonis</name>
    <dbReference type="NCBI Taxonomy" id="391953"/>
    <lineage>
        <taxon>Bacteria</taxon>
        <taxon>Pseudomonadati</taxon>
        <taxon>Pseudomonadota</taxon>
        <taxon>Betaproteobacteria</taxon>
        <taxon>Burkholderiales</taxon>
        <taxon>Sphaerotilaceae</taxon>
        <taxon>Aquincola</taxon>
    </lineage>
</organism>
<evidence type="ECO:0000313" key="2">
    <source>
        <dbReference type="EMBL" id="URI06560.1"/>
    </source>
</evidence>
<evidence type="ECO:0000256" key="1">
    <source>
        <dbReference type="SAM" id="SignalP"/>
    </source>
</evidence>
<name>A0ABY4S5G8_AQUTE</name>
<accession>A0ABY4S5G8</accession>
<reference evidence="2" key="1">
    <citation type="submission" date="2022-05" db="EMBL/GenBank/DDBJ databases">
        <title>An RpoN-dependent PEP-CTERM gene is involved in floc formation of an Aquincola tertiaricarbonis strain.</title>
        <authorList>
            <person name="Qiu D."/>
            <person name="Xia M."/>
        </authorList>
    </citation>
    <scope>NUCLEOTIDE SEQUENCE</scope>
    <source>
        <strain evidence="2">RN12</strain>
    </source>
</reference>
<sequence length="288" mass="30279">MTLNRKLPLAGAALAATLLHLSAHGGFVTVPVQAAGTQPLVSINPKINLDTPTETQDRANTLGTLTGADIASALPAGTILKASRTAPIVINGVTVGTLHDRVWCAGSGSTCNATNSYTLGLRVQLNTAAWNPSGQSFELNDIFRAIRAAVAADVAYYRGSANPLPTAAPFPATQPAPGTNVETASSYKDLEVVGRTLQGLFEPSGSAQYAAKTTNNAWIDFRVDVNKNDPDVAIPYSYNSEWSPWLVVRQVCPSGYNATPQALKARLWQGGEEGQAPQAILTSAYVCN</sequence>
<proteinExistence type="predicted"/>
<gene>
    <name evidence="2" type="ORF">MW290_11670</name>
</gene>
<evidence type="ECO:0000313" key="3">
    <source>
        <dbReference type="Proteomes" id="UP001056201"/>
    </source>
</evidence>
<dbReference type="Proteomes" id="UP001056201">
    <property type="component" value="Chromosome 1"/>
</dbReference>
<keyword evidence="1" id="KW-0732">Signal</keyword>
<feature type="chain" id="PRO_5047390234" evidence="1">
    <location>
        <begin position="26"/>
        <end position="288"/>
    </location>
</feature>
<feature type="signal peptide" evidence="1">
    <location>
        <begin position="1"/>
        <end position="25"/>
    </location>
</feature>